<evidence type="ECO:0000313" key="3">
    <source>
        <dbReference type="Proteomes" id="UP000005640"/>
    </source>
</evidence>
<evidence type="ECO:0000256" key="1">
    <source>
        <dbReference type="SAM" id="MobiDB-lite"/>
    </source>
</evidence>
<reference evidence="2" key="5">
    <citation type="submission" date="2025-09" db="UniProtKB">
        <authorList>
            <consortium name="Ensembl"/>
        </authorList>
    </citation>
    <scope>IDENTIFICATION</scope>
</reference>
<dbReference type="HGNC" id="HGNC:26978">
    <property type="gene designation" value="POU2AF3"/>
</dbReference>
<name>A0A1W2PQW7_HUMAN</name>
<dbReference type="ChiTaRS" id="COLCA2">
    <property type="organism name" value="human"/>
</dbReference>
<organism evidence="2 3">
    <name type="scientific">Homo sapiens</name>
    <name type="common">Human</name>
    <dbReference type="NCBI Taxonomy" id="9606"/>
    <lineage>
        <taxon>Eukaryota</taxon>
        <taxon>Metazoa</taxon>
        <taxon>Chordata</taxon>
        <taxon>Craniata</taxon>
        <taxon>Vertebrata</taxon>
        <taxon>Euteleostomi</taxon>
        <taxon>Mammalia</taxon>
        <taxon>Eutheria</taxon>
        <taxon>Euarchontoglires</taxon>
        <taxon>Primates</taxon>
        <taxon>Haplorrhini</taxon>
        <taxon>Catarrhini</taxon>
        <taxon>Hominidae</taxon>
        <taxon>Homo</taxon>
    </lineage>
</organism>
<proteinExistence type="predicted"/>
<dbReference type="OpenTargets" id="ENSG00000214290"/>
<dbReference type="AlphaFoldDB" id="A0A1W2PQW7"/>
<dbReference type="ExpressionAtlas" id="A0A1W2PQW7">
    <property type="expression patterns" value="baseline and differential"/>
</dbReference>
<feature type="compositionally biased region" description="Basic residues" evidence="1">
    <location>
        <begin position="1"/>
        <end position="12"/>
    </location>
</feature>
<dbReference type="Bgee" id="ENSG00000214290">
    <property type="expression patterns" value="Expressed in pancreatic ductal cell and 140 other cell types or tissues"/>
</dbReference>
<reference evidence="2 3" key="2">
    <citation type="journal article" date="2004" name="Nature">
        <title>Finishing the euchromatic sequence of the human genome.</title>
        <authorList>
            <consortium name="International Human Genome Sequencing Consortium"/>
        </authorList>
    </citation>
    <scope>NUCLEOTIDE SEQUENCE [LARGE SCALE GENOMIC DNA]</scope>
</reference>
<dbReference type="Proteomes" id="UP000005640">
    <property type="component" value="Chromosome 11"/>
</dbReference>
<reference evidence="2 3" key="3">
    <citation type="journal article" date="2006" name="Nature">
        <title>Human chromosome 11 DNA sequence and analysis including novel gene identification.</title>
        <authorList>
            <person name="Taylor T.D."/>
            <person name="Noguchi H."/>
            <person name="Totoki Y."/>
            <person name="Toyoda A."/>
            <person name="Kuroki Y."/>
            <person name="Dewar K."/>
            <person name="Lloyd C."/>
            <person name="Itoh T."/>
            <person name="Takeda T."/>
            <person name="Kim D.W."/>
            <person name="She X."/>
            <person name="Barlow K.F."/>
            <person name="Bloom T."/>
            <person name="Bruford E."/>
            <person name="Chang J.L."/>
            <person name="Cuomo C.A."/>
            <person name="Eichler E."/>
            <person name="FitzGerald M.G."/>
            <person name="Jaffe D.B."/>
            <person name="LaButti K."/>
            <person name="Nicol R."/>
            <person name="Park H.S."/>
            <person name="Seaman C."/>
            <person name="Sougnez C."/>
            <person name="Yang X."/>
            <person name="Zimmer A.R."/>
            <person name="Zody M.C."/>
            <person name="Birren B.W."/>
            <person name="Nusbaum C."/>
            <person name="Fujiyama A."/>
            <person name="Hattori M."/>
            <person name="Rogers J."/>
            <person name="Lander E.S."/>
            <person name="Sakaki Y."/>
        </authorList>
    </citation>
    <scope>NUCLEOTIDE SEQUENCE [LARGE SCALE GENOMIC DNA]</scope>
</reference>
<dbReference type="EMBL" id="AP002448">
    <property type="status" value="NOT_ANNOTATED_CDS"/>
    <property type="molecule type" value="Genomic_DNA"/>
</dbReference>
<feature type="compositionally biased region" description="Basic and acidic residues" evidence="1">
    <location>
        <begin position="13"/>
        <end position="24"/>
    </location>
</feature>
<reference evidence="2" key="4">
    <citation type="submission" date="2025-08" db="UniProtKB">
        <authorList>
            <consortium name="Ensembl"/>
        </authorList>
    </citation>
    <scope>IDENTIFICATION</scope>
</reference>
<dbReference type="Ensembl" id="ENST00000639470.1">
    <property type="protein sequence ID" value="ENSP00000492182.1"/>
    <property type="gene ID" value="ENSG00000214290.9"/>
</dbReference>
<keyword evidence="3" id="KW-1185">Reference proteome</keyword>
<dbReference type="VEuPathDB" id="HostDB:ENSG00000214290"/>
<dbReference type="GeneTree" id="ENSGT00420000030454"/>
<protein>
    <submittedName>
        <fullName evidence="2">POU class 2 homeobox associating factor 3</fullName>
    </submittedName>
</protein>
<feature type="region of interest" description="Disordered" evidence="1">
    <location>
        <begin position="1"/>
        <end position="118"/>
    </location>
</feature>
<reference evidence="2 3" key="1">
    <citation type="journal article" date="2001" name="Nature">
        <title>Initial sequencing and analysis of the human genome.</title>
        <authorList>
            <consortium name="International Human Genome Sequencing Consortium"/>
            <person name="Lander E.S."/>
            <person name="Linton L.M."/>
            <person name="Birren B."/>
            <person name="Nusbaum C."/>
            <person name="Zody M.C."/>
            <person name="Baldwin J."/>
            <person name="Devon K."/>
            <person name="Dewar K."/>
            <person name="Doyle M."/>
            <person name="FitzHugh W."/>
            <person name="Funke R."/>
            <person name="Gage D."/>
            <person name="Harris K."/>
            <person name="Heaford A."/>
            <person name="Howland J."/>
            <person name="Kann L."/>
            <person name="Lehoczky J."/>
            <person name="LeVine R."/>
            <person name="McEwan P."/>
            <person name="McKernan K."/>
            <person name="Meldrim J."/>
            <person name="Mesirov J.P."/>
            <person name="Miranda C."/>
            <person name="Morris W."/>
            <person name="Naylor J."/>
            <person name="Raymond C."/>
            <person name="Rosetti M."/>
            <person name="Santos R."/>
            <person name="Sheridan A."/>
            <person name="Sougnez C."/>
            <person name="Stange-Thomann N."/>
            <person name="Stojanovic N."/>
            <person name="Subramanian A."/>
            <person name="Wyman D."/>
            <person name="Rogers J."/>
            <person name="Sulston J."/>
            <person name="Ainscough R."/>
            <person name="Beck S."/>
            <person name="Bentley D."/>
            <person name="Burton J."/>
            <person name="Clee C."/>
            <person name="Carter N."/>
            <person name="Coulson A."/>
            <person name="Deadman R."/>
            <person name="Deloukas P."/>
            <person name="Dunham A."/>
            <person name="Dunham I."/>
            <person name="Durbin R."/>
            <person name="French L."/>
            <person name="Grafham D."/>
            <person name="Gregory S."/>
            <person name="Hubbard T."/>
            <person name="Humphray S."/>
            <person name="Hunt A."/>
            <person name="Jones M."/>
            <person name="Lloyd C."/>
            <person name="McMurray A."/>
            <person name="Matthews L."/>
            <person name="Mercer S."/>
            <person name="Milne S."/>
            <person name="Mullikin J.C."/>
            <person name="Mungall A."/>
            <person name="Plumb R."/>
            <person name="Ross M."/>
            <person name="Shownkeen R."/>
            <person name="Sims S."/>
            <person name="Waterston R.H."/>
            <person name="Wilson R.K."/>
            <person name="Hillier L.W."/>
            <person name="McPherson J.D."/>
            <person name="Marra M.A."/>
            <person name="Mardis E.R."/>
            <person name="Fulton L.A."/>
            <person name="Chinwalla A.T."/>
            <person name="Pepin K.H."/>
            <person name="Gish W.R."/>
            <person name="Chissoe S.L."/>
            <person name="Wendl M.C."/>
            <person name="Delehaunty K.D."/>
            <person name="Miner T.L."/>
            <person name="Delehaunty A."/>
            <person name="Kramer J.B."/>
            <person name="Cook L.L."/>
            <person name="Fulton R.S."/>
            <person name="Johnson D.L."/>
            <person name="Minx P.J."/>
            <person name="Clifton S.W."/>
            <person name="Hawkins T."/>
            <person name="Branscomb E."/>
            <person name="Predki P."/>
            <person name="Richardson P."/>
            <person name="Wenning S."/>
            <person name="Slezak T."/>
            <person name="Doggett N."/>
            <person name="Cheng J.F."/>
            <person name="Olsen A."/>
            <person name="Lucas S."/>
            <person name="Elkin C."/>
            <person name="Uberbacher E."/>
            <person name="Frazier M."/>
            <person name="Gibbs R.A."/>
            <person name="Muzny D.M."/>
            <person name="Scherer S.E."/>
            <person name="Bouck J.B."/>
            <person name="Sodergren E.J."/>
            <person name="Worley K.C."/>
            <person name="Rives C.M."/>
            <person name="Gorrell J.H."/>
            <person name="Metzker M.L."/>
            <person name="Naylor S.L."/>
            <person name="Kucherlapati R.S."/>
            <person name="Nelson D.L."/>
            <person name="Weinstock G.M."/>
            <person name="Sakaki Y."/>
            <person name="Fujiyama A."/>
            <person name="Hattori M."/>
            <person name="Yada T."/>
            <person name="Toyoda A."/>
            <person name="Itoh T."/>
            <person name="Kawagoe C."/>
            <person name="Watanabe H."/>
            <person name="Totoki Y."/>
            <person name="Taylor T."/>
            <person name="Weissenbach J."/>
            <person name="Heilig R."/>
            <person name="Saurin W."/>
            <person name="Artiguenave F."/>
            <person name="Brottier P."/>
            <person name="Bruls T."/>
            <person name="Pelletier E."/>
            <person name="Robert C."/>
            <person name="Wincker P."/>
            <person name="Smith D.R."/>
            <person name="Doucette-Stamm L."/>
            <person name="Rubenfield M."/>
            <person name="Weinstock K."/>
            <person name="Lee H.M."/>
            <person name="Dubois J."/>
            <person name="Rosenthal A."/>
            <person name="Platzer M."/>
            <person name="Nyakatura G."/>
            <person name="Taudien S."/>
            <person name="Rump A."/>
            <person name="Yang H."/>
            <person name="Yu J."/>
            <person name="Wang J."/>
            <person name="Huang G."/>
            <person name="Gu J."/>
            <person name="Hood L."/>
            <person name="Rowen L."/>
            <person name="Madan A."/>
            <person name="Qin S."/>
            <person name="Davis R.W."/>
            <person name="Federspiel N.A."/>
            <person name="Abola A.P."/>
            <person name="Proctor M.J."/>
            <person name="Myers R.M."/>
            <person name="Schmutz J."/>
            <person name="Dickson M."/>
            <person name="Grimwood J."/>
            <person name="Cox D.R."/>
            <person name="Olson M.V."/>
            <person name="Kaul R."/>
            <person name="Raymond C."/>
            <person name="Shimizu N."/>
            <person name="Kawasaki K."/>
            <person name="Minoshima S."/>
            <person name="Evans G.A."/>
            <person name="Athanasiou M."/>
            <person name="Schultz R."/>
            <person name="Roe B.A."/>
            <person name="Chen F."/>
            <person name="Pan H."/>
            <person name="Ramser J."/>
            <person name="Lehrach H."/>
            <person name="Reinhardt R."/>
            <person name="McCombie W.R."/>
            <person name="de la Bastide M."/>
            <person name="Dedhia N."/>
            <person name="Blocker H."/>
            <person name="Hornischer K."/>
            <person name="Nordsiek G."/>
            <person name="Agarwala R."/>
            <person name="Aravind L."/>
            <person name="Bailey J.A."/>
            <person name="Bateman A."/>
            <person name="Batzoglou S."/>
            <person name="Birney E."/>
            <person name="Bork P."/>
            <person name="Brown D.G."/>
            <person name="Burge C.B."/>
            <person name="Cerutti L."/>
            <person name="Chen H.C."/>
            <person name="Church D."/>
            <person name="Clamp M."/>
            <person name="Copley R.R."/>
            <person name="Doerks T."/>
            <person name="Eddy S.R."/>
            <person name="Eichler E.E."/>
            <person name="Furey T.S."/>
            <person name="Galagan J."/>
            <person name="Gilbert J.G."/>
            <person name="Harmon C."/>
            <person name="Hayashizaki Y."/>
            <person name="Haussler D."/>
            <person name="Hermjakob H."/>
            <person name="Hokamp K."/>
            <person name="Jang W."/>
            <person name="Johnson L.S."/>
            <person name="Jones T.A."/>
            <person name="Kasif S."/>
            <person name="Kaspryzk A."/>
            <person name="Kennedy S."/>
            <person name="Kent W.J."/>
            <person name="Kitts P."/>
            <person name="Koonin E.V."/>
            <person name="Korf I."/>
            <person name="Kulp D."/>
            <person name="Lancet D."/>
            <person name="Lowe T.M."/>
            <person name="McLysaght A."/>
            <person name="Mikkelsen T."/>
            <person name="Moran J.V."/>
            <person name="Mulder N."/>
            <person name="Pollara V.J."/>
            <person name="Ponting C.P."/>
            <person name="Schuler G."/>
            <person name="Schultz J."/>
            <person name="Slater G."/>
            <person name="Smit A.F."/>
            <person name="Stupka E."/>
            <person name="Szustakowski J."/>
            <person name="Thierry-Mieg D."/>
            <person name="Thierry-Mieg J."/>
            <person name="Wagner L."/>
            <person name="Wallis J."/>
            <person name="Wheeler R."/>
            <person name="Williams A."/>
            <person name="Wolf Y.I."/>
            <person name="Wolfe K.H."/>
            <person name="Yang S.P."/>
            <person name="Yeh R.F."/>
            <person name="Collins F."/>
            <person name="Guyer M.S."/>
            <person name="Peterson J."/>
            <person name="Felsenfeld A."/>
            <person name="Wetterstrand K.A."/>
            <person name="Patrinos A."/>
            <person name="Morgan M.J."/>
            <person name="de Jong P."/>
            <person name="Catanese J.J."/>
            <person name="Osoegawa K."/>
            <person name="Shizuya H."/>
            <person name="Choi S."/>
            <person name="Chen Y.J."/>
        </authorList>
    </citation>
    <scope>NUCLEOTIDE SEQUENCE [LARGE SCALE GENOMIC DNA]</scope>
</reference>
<gene>
    <name evidence="2" type="primary">POU2AF3</name>
</gene>
<evidence type="ECO:0000313" key="2">
    <source>
        <dbReference type="Ensembl" id="ENSP00000492182.1"/>
    </source>
</evidence>
<feature type="compositionally biased region" description="Low complexity" evidence="1">
    <location>
        <begin position="31"/>
        <end position="41"/>
    </location>
</feature>
<accession>A0A1W2PQW7</accession>
<dbReference type="MassIVE" id="A0A1W2PQW7"/>
<feature type="compositionally biased region" description="Basic and acidic residues" evidence="1">
    <location>
        <begin position="80"/>
        <end position="95"/>
    </location>
</feature>
<sequence>MSDGARKRRRKGTRESGQKAKTEGSEGGSSSGLAPLLGQSGRYLAGPGRGWPNLTACSRAGFQTKGTQRSEPAQKPHLARKTEGVSRCPSEDHSEGAAAAKTGTPGGLRGNPVRRQQCPPFRPSCTIFCRTVF</sequence>